<proteinExistence type="predicted"/>
<name>A0A1I0WHD7_9FIRM</name>
<gene>
    <name evidence="1" type="ORF">SAMN05216249_10479</name>
</gene>
<dbReference type="RefSeq" id="WP_177205561.1">
    <property type="nucleotide sequence ID" value="NZ_FOJY01000004.1"/>
</dbReference>
<protein>
    <submittedName>
        <fullName evidence="1">Uncharacterized protein</fullName>
    </submittedName>
</protein>
<dbReference type="STRING" id="1120918.SAMN05216249_10479"/>
<accession>A0A1I0WHD7</accession>
<dbReference type="EMBL" id="FOJY01000004">
    <property type="protein sequence ID" value="SFA88061.1"/>
    <property type="molecule type" value="Genomic_DNA"/>
</dbReference>
<evidence type="ECO:0000313" key="2">
    <source>
        <dbReference type="Proteomes" id="UP000198838"/>
    </source>
</evidence>
<reference evidence="1 2" key="1">
    <citation type="submission" date="2016-10" db="EMBL/GenBank/DDBJ databases">
        <authorList>
            <person name="de Groot N.N."/>
        </authorList>
    </citation>
    <scope>NUCLEOTIDE SEQUENCE [LARGE SCALE GENOMIC DNA]</scope>
    <source>
        <strain evidence="1 2">DSM 5522</strain>
    </source>
</reference>
<evidence type="ECO:0000313" key="1">
    <source>
        <dbReference type="EMBL" id="SFA88061.1"/>
    </source>
</evidence>
<dbReference type="Proteomes" id="UP000198838">
    <property type="component" value="Unassembled WGS sequence"/>
</dbReference>
<dbReference type="AlphaFoldDB" id="A0A1I0WHD7"/>
<organism evidence="1 2">
    <name type="scientific">Acetitomaculum ruminis DSM 5522</name>
    <dbReference type="NCBI Taxonomy" id="1120918"/>
    <lineage>
        <taxon>Bacteria</taxon>
        <taxon>Bacillati</taxon>
        <taxon>Bacillota</taxon>
        <taxon>Clostridia</taxon>
        <taxon>Lachnospirales</taxon>
        <taxon>Lachnospiraceae</taxon>
        <taxon>Acetitomaculum</taxon>
    </lineage>
</organism>
<sequence length="57" mass="6649">MKPLPEGILTQKEYDLKKAIKRMDSQGLACFNAWLSGYEAHRAMINRRIKESKKEPQ</sequence>
<keyword evidence="2" id="KW-1185">Reference proteome</keyword>